<reference evidence="2 3" key="1">
    <citation type="submission" date="2017-09" db="EMBL/GenBank/DDBJ databases">
        <title>Depth-based differentiation of microbial function through sediment-hosted aquifers and enrichment of novel symbionts in the deep terrestrial subsurface.</title>
        <authorList>
            <person name="Probst A.J."/>
            <person name="Ladd B."/>
            <person name="Jarett J.K."/>
            <person name="Geller-Mcgrath D.E."/>
            <person name="Sieber C.M."/>
            <person name="Emerson J.B."/>
            <person name="Anantharaman K."/>
            <person name="Thomas B.C."/>
            <person name="Malmstrom R."/>
            <person name="Stieglmeier M."/>
            <person name="Klingl A."/>
            <person name="Woyke T."/>
            <person name="Ryan C.M."/>
            <person name="Banfield J.F."/>
        </authorList>
    </citation>
    <scope>NUCLEOTIDE SEQUENCE [LARGE SCALE GENOMIC DNA]</scope>
    <source>
        <strain evidence="2">CG11_big_fil_rev_8_21_14_0_20_45_26</strain>
    </source>
</reference>
<evidence type="ECO:0008006" key="4">
    <source>
        <dbReference type="Google" id="ProtNLM"/>
    </source>
</evidence>
<organism evidence="2 3">
    <name type="scientific">Candidatus Abzuiibacterium crystallinum</name>
    <dbReference type="NCBI Taxonomy" id="1974748"/>
    <lineage>
        <taxon>Bacteria</taxon>
        <taxon>Pseudomonadati</taxon>
        <taxon>Candidatus Omnitrophota</taxon>
        <taxon>Candidatus Abzuiibacterium</taxon>
    </lineage>
</organism>
<accession>A0A2H0LLY3</accession>
<protein>
    <recommendedName>
        <fullName evidence="4">UDP-N-acetylglucosamine 2-epimerase domain-containing protein</fullName>
    </recommendedName>
</protein>
<dbReference type="Gene3D" id="3.40.50.2000">
    <property type="entry name" value="Glycogen Phosphorylase B"/>
    <property type="match status" value="2"/>
</dbReference>
<keyword evidence="1" id="KW-0812">Transmembrane</keyword>
<evidence type="ECO:0000313" key="3">
    <source>
        <dbReference type="Proteomes" id="UP000230859"/>
    </source>
</evidence>
<name>A0A2H0LLY3_9BACT</name>
<keyword evidence="1" id="KW-1133">Transmembrane helix</keyword>
<evidence type="ECO:0000313" key="2">
    <source>
        <dbReference type="EMBL" id="PIQ85388.1"/>
    </source>
</evidence>
<keyword evidence="1" id="KW-0472">Membrane</keyword>
<dbReference type="SUPFAM" id="SSF53756">
    <property type="entry name" value="UDP-Glycosyltransferase/glycogen phosphorylase"/>
    <property type="match status" value="1"/>
</dbReference>
<proteinExistence type="predicted"/>
<gene>
    <name evidence="2" type="ORF">COV74_09315</name>
</gene>
<dbReference type="AlphaFoldDB" id="A0A2H0LLY3"/>
<feature type="transmembrane region" description="Helical" evidence="1">
    <location>
        <begin position="127"/>
        <end position="148"/>
    </location>
</feature>
<comment type="caution">
    <text evidence="2">The sequence shown here is derived from an EMBL/GenBank/DDBJ whole genome shotgun (WGS) entry which is preliminary data.</text>
</comment>
<evidence type="ECO:0000256" key="1">
    <source>
        <dbReference type="SAM" id="Phobius"/>
    </source>
</evidence>
<sequence>MMMNNRTNQPVPVDILIVAEDNSQITTFRSVLGRRTGSWYQTKHIQKIQRLCKEALKNGQSVLLFATSDMLDQIPISPSLHRIAIDAHMEDLDFEKAGKTASQLAALWDDEQLMKTSSVKLEHRSIGLAKTCFVQFGFLYLFYSILYVELCQKILKQYQIKAVWLTNGESELEQCVLSVIRRDLPQLKVVTKRNGLAGLRNCLFNFLYRRDRLKRLDRLKSVGTCHGQNQNQKYDIVLAVCHSLQLRTAIPLANLLKKNNLSCLLIATELSTDEKTVLDTHRIPWKVVNQFLDNNRFKQVSSELTPRFQKIWQENLWPHAALKQAMTIEGVDFFKLNRHKLAAFANISLLEAAYYIEIANMVFDRHNPQLIISFSDARFWETSLPAVAHQRCKKSILLSPNPVMSADAINRYDTCDQVTVVGEHIHARLIERGHMPVSKLSIVGDLRFDNLDNAKKEYSSTKIRNDLHAPEGHDIVTITSYYTTSWHPVSEKKIFFVKICQALQAFKNMTVIVKAHPNEDENLLRKQLQTWGIQNVMVVKQYPLYPMLLYSQFVITLVSSMTPLEAMLLDIPVVSFSLSTKNTDKLFKYIEQDGVLGITEKSDLRPLFERLLDDQAFRQQRLDAGRKFIAHYIAQPLGLAGERIMRLIQNQLHSK</sequence>
<dbReference type="EMBL" id="PCVY01000068">
    <property type="protein sequence ID" value="PIQ85388.1"/>
    <property type="molecule type" value="Genomic_DNA"/>
</dbReference>
<dbReference type="Proteomes" id="UP000230859">
    <property type="component" value="Unassembled WGS sequence"/>
</dbReference>